<dbReference type="EMBL" id="CM056820">
    <property type="protein sequence ID" value="KAJ8615760.1"/>
    <property type="molecule type" value="Genomic_DNA"/>
</dbReference>
<protein>
    <submittedName>
        <fullName evidence="1">Uncharacterized protein</fullName>
    </submittedName>
</protein>
<dbReference type="Proteomes" id="UP001234297">
    <property type="component" value="Chromosome 12"/>
</dbReference>
<proteinExistence type="predicted"/>
<name>A0ACC2K3U1_PERAE</name>
<keyword evidence="2" id="KW-1185">Reference proteome</keyword>
<organism evidence="1 2">
    <name type="scientific">Persea americana</name>
    <name type="common">Avocado</name>
    <dbReference type="NCBI Taxonomy" id="3435"/>
    <lineage>
        <taxon>Eukaryota</taxon>
        <taxon>Viridiplantae</taxon>
        <taxon>Streptophyta</taxon>
        <taxon>Embryophyta</taxon>
        <taxon>Tracheophyta</taxon>
        <taxon>Spermatophyta</taxon>
        <taxon>Magnoliopsida</taxon>
        <taxon>Magnoliidae</taxon>
        <taxon>Laurales</taxon>
        <taxon>Lauraceae</taxon>
        <taxon>Persea</taxon>
    </lineage>
</organism>
<accession>A0ACC2K3U1</accession>
<gene>
    <name evidence="1" type="ORF">MRB53_035132</name>
</gene>
<reference evidence="1 2" key="1">
    <citation type="journal article" date="2022" name="Hortic Res">
        <title>A haplotype resolved chromosomal level avocado genome allows analysis of novel avocado genes.</title>
        <authorList>
            <person name="Nath O."/>
            <person name="Fletcher S.J."/>
            <person name="Hayward A."/>
            <person name="Shaw L.M."/>
            <person name="Masouleh A.K."/>
            <person name="Furtado A."/>
            <person name="Henry R.J."/>
            <person name="Mitter N."/>
        </authorList>
    </citation>
    <scope>NUCLEOTIDE SEQUENCE [LARGE SCALE GENOMIC DNA]</scope>
    <source>
        <strain evidence="2">cv. Hass</strain>
    </source>
</reference>
<comment type="caution">
    <text evidence="1">The sequence shown here is derived from an EMBL/GenBank/DDBJ whole genome shotgun (WGS) entry which is preliminary data.</text>
</comment>
<sequence>MSKHPGYCNLYLYKGEYVNERLNLEKARKEAYQAGLLGKNACGSSYDFDAHIHYGAGAYICGEGTALLESLEGKQGKPSLKPPFLANSGLYGCPTTVTNVETVVVSPTILRQGPEWFASFNRKNNSGTKLFWVYGHVNKPCTVEEEMSIPLKELIERHYGGVRGGWDNLLAVIPGGSSVPLSRLEPERQPSGTAMAATMLARASALAFKLRATCVTVMYENCGINAFSHQWTNRGCSAPPKFTPSILSPVGGSFIFFWHGCLFHSDHVTKINPAPSHFLGFCLLCGRDPLQSFLFNAAFGCKGQGPNFVDVLNLSFDDLQNPFLGFVNEIFFRFLLGAGGHSSSS</sequence>
<evidence type="ECO:0000313" key="2">
    <source>
        <dbReference type="Proteomes" id="UP001234297"/>
    </source>
</evidence>
<evidence type="ECO:0000313" key="1">
    <source>
        <dbReference type="EMBL" id="KAJ8615760.1"/>
    </source>
</evidence>